<dbReference type="AlphaFoldDB" id="A0A099KMZ1"/>
<name>A0A099KMZ1_COLPS</name>
<dbReference type="RefSeq" id="WP_033093938.1">
    <property type="nucleotide sequence ID" value="NZ_JQED01000029.1"/>
</dbReference>
<evidence type="ECO:0000313" key="1">
    <source>
        <dbReference type="EMBL" id="KGJ91302.1"/>
    </source>
</evidence>
<organism evidence="1 2">
    <name type="scientific">Colwellia psychrerythraea</name>
    <name type="common">Vibrio psychroerythus</name>
    <dbReference type="NCBI Taxonomy" id="28229"/>
    <lineage>
        <taxon>Bacteria</taxon>
        <taxon>Pseudomonadati</taxon>
        <taxon>Pseudomonadota</taxon>
        <taxon>Gammaproteobacteria</taxon>
        <taxon>Alteromonadales</taxon>
        <taxon>Colwelliaceae</taxon>
        <taxon>Colwellia</taxon>
    </lineage>
</organism>
<sequence length="240" mass="27436">MPRKPVTTSVLMTETPFDKRHCCWFCGEPSHVFFIFRTYSVTCTYESDEKLSLSRSQPAVSIPSCHECQQFANKAKEKNILAVNSHVKKKLLTRYAKDLAIGVNWTKEELATSEFEQGNFAGFARSAWFMYEVAKTRVSFLSWPLVVNGIELEEATLETIEVKTFSFDDVIYPSLTEAINHYAKIFLLDEYYVTAVLQHLGNGEVNDKTFAQTIRFCRLLVNASPQERKEAFKTLVAIKS</sequence>
<gene>
    <name evidence="1" type="ORF">ND2E_3167</name>
</gene>
<accession>A0A099KMZ1</accession>
<comment type="caution">
    <text evidence="1">The sequence shown here is derived from an EMBL/GenBank/DDBJ whole genome shotgun (WGS) entry which is preliminary data.</text>
</comment>
<dbReference type="PATRIC" id="fig|28229.4.peg.2215"/>
<dbReference type="EMBL" id="JQED01000029">
    <property type="protein sequence ID" value="KGJ91302.1"/>
    <property type="molecule type" value="Genomic_DNA"/>
</dbReference>
<proteinExistence type="predicted"/>
<reference evidence="1 2" key="1">
    <citation type="submission" date="2014-08" db="EMBL/GenBank/DDBJ databases">
        <title>Genomic and Phenotypic Diversity of Colwellia psychrerythraea strains from Disparate Marine Basins.</title>
        <authorList>
            <person name="Techtmann S.M."/>
            <person name="Stelling S.C."/>
            <person name="Utturkar S.M."/>
            <person name="Alshibli N."/>
            <person name="Harris A."/>
            <person name="Brown S.D."/>
            <person name="Hazen T.C."/>
        </authorList>
    </citation>
    <scope>NUCLEOTIDE SEQUENCE [LARGE SCALE GENOMIC DNA]</scope>
    <source>
        <strain evidence="1 2">ND2E</strain>
    </source>
</reference>
<evidence type="ECO:0000313" key="2">
    <source>
        <dbReference type="Proteomes" id="UP000029843"/>
    </source>
</evidence>
<dbReference type="Proteomes" id="UP000029843">
    <property type="component" value="Unassembled WGS sequence"/>
</dbReference>
<protein>
    <submittedName>
        <fullName evidence="1">Uncharacterized protein</fullName>
    </submittedName>
</protein>